<dbReference type="InterPro" id="IPR051781">
    <property type="entry name" value="Metallo-dep_Hydrolase"/>
</dbReference>
<dbReference type="AlphaFoldDB" id="A0AAT9LAV7"/>
<dbReference type="EMBL" id="CP062796">
    <property type="protein sequence ID" value="QUL98270.1"/>
    <property type="molecule type" value="Genomic_DNA"/>
</dbReference>
<feature type="domain" description="Amidohydrolase 3" evidence="1">
    <location>
        <begin position="286"/>
        <end position="377"/>
    </location>
</feature>
<dbReference type="KEGG" id="fcz:IMF26_09600"/>
<proteinExistence type="predicted"/>
<dbReference type="CDD" id="cd01309">
    <property type="entry name" value="Met_dep_hydrolase_C"/>
    <property type="match status" value="1"/>
</dbReference>
<accession>A0AAT9LAV7</accession>
<dbReference type="InterPro" id="IPR032466">
    <property type="entry name" value="Metal_Hydrolase"/>
</dbReference>
<evidence type="ECO:0000259" key="1">
    <source>
        <dbReference type="Pfam" id="PF07969"/>
    </source>
</evidence>
<evidence type="ECO:0000313" key="2">
    <source>
        <dbReference type="EMBL" id="QUL98270.1"/>
    </source>
</evidence>
<gene>
    <name evidence="2" type="ORF">IMF26_09600</name>
</gene>
<sequence length="399" mass="42944">MYAVVGARIHTAGPKGILEDAAIIVQYGKIVDVTPGRSVPVGCEVIDATGKEIVPGFIDAHSHAGMESEGLTVLDANESTDPVNPHLWALDAFNPVEKGLARCVAGGVTTIGLLPGSPMSFGGLVEQIGVVEGMGSAIKTVTKNGQPQILRERAGLKMALGEHPKRFFRESKKAPATRMNIMAMIREVLEKGRNGQVEPKFRNVAGLLKREFPARIHVHRVQDILAALRLQEEYKFDMVLEHVTEGYMVADILKDRGVPCVVGPVPMTRRGSELQNLTLSNAVILAQRGVKVAITCDHPTFPAWYLPYHAGMLVREGMGYDQALKAITIIPAEILGVSDRVGSLEPGKDADFVVFQGDPLEITSRIEAVVSDGRVVAGKLDCMSAAAGGTESWEGRRVC</sequence>
<dbReference type="InterPro" id="IPR011059">
    <property type="entry name" value="Metal-dep_hydrolase_composite"/>
</dbReference>
<dbReference type="SUPFAM" id="SSF51556">
    <property type="entry name" value="Metallo-dependent hydrolases"/>
    <property type="match status" value="1"/>
</dbReference>
<dbReference type="InterPro" id="IPR013108">
    <property type="entry name" value="Amidohydro_3"/>
</dbReference>
<dbReference type="PANTHER" id="PTHR43135:SF3">
    <property type="entry name" value="ALPHA-D-RIBOSE 1-METHYLPHOSPHONATE 5-TRIPHOSPHATE DIPHOSPHATASE"/>
    <property type="match status" value="1"/>
</dbReference>
<dbReference type="Gene3D" id="3.20.20.140">
    <property type="entry name" value="Metal-dependent hydrolases"/>
    <property type="match status" value="1"/>
</dbReference>
<reference evidence="2" key="2">
    <citation type="journal article" date="2023" name="Biology">
        <title>Prokaryotic Life Associated with Coal-Fire Gas Vents Revealed by Metagenomics.</title>
        <authorList>
            <person name="Kadnikov V.V."/>
            <person name="Mardanov A.V."/>
            <person name="Beletsky A.V."/>
            <person name="Karnachuk O.V."/>
            <person name="Ravin N.V."/>
        </authorList>
    </citation>
    <scope>NUCLEOTIDE SEQUENCE</scope>
    <source>
        <strain evidence="2">Bu02</strain>
    </source>
</reference>
<dbReference type="SUPFAM" id="SSF51338">
    <property type="entry name" value="Composite domain of metallo-dependent hydrolases"/>
    <property type="match status" value="1"/>
</dbReference>
<dbReference type="PANTHER" id="PTHR43135">
    <property type="entry name" value="ALPHA-D-RIBOSE 1-METHYLPHOSPHONATE 5-TRIPHOSPHATE DIPHOSPHATASE"/>
    <property type="match status" value="1"/>
</dbReference>
<protein>
    <submittedName>
        <fullName evidence="2">Amidohydrolase</fullName>
    </submittedName>
</protein>
<name>A0AAT9LAV7_9FIRM</name>
<dbReference type="Pfam" id="PF07969">
    <property type="entry name" value="Amidohydro_3"/>
    <property type="match status" value="1"/>
</dbReference>
<dbReference type="GO" id="GO:0016810">
    <property type="term" value="F:hydrolase activity, acting on carbon-nitrogen (but not peptide) bonds"/>
    <property type="evidence" value="ECO:0007669"/>
    <property type="project" value="InterPro"/>
</dbReference>
<organism evidence="2">
    <name type="scientific">Candidatus Fermentithermobacillus carboniphilus</name>
    <dbReference type="NCBI Taxonomy" id="3085328"/>
    <lineage>
        <taxon>Bacteria</taxon>
        <taxon>Bacillati</taxon>
        <taxon>Bacillota</taxon>
        <taxon>Candidatus Fermentithermobacillia</taxon>
        <taxon>Candidatus Fermentithermobacillales</taxon>
        <taxon>Candidatus Fermentithermobacillaceae</taxon>
        <taxon>Candidatus Fermentithermobacillus</taxon>
    </lineage>
</organism>
<reference evidence="2" key="1">
    <citation type="submission" date="2020-10" db="EMBL/GenBank/DDBJ databases">
        <authorList>
            <person name="Kadnikov V."/>
            <person name="Beletsky A.V."/>
            <person name="Mardanov A.V."/>
            <person name="Karnachuk O.V."/>
            <person name="Ravin N.V."/>
        </authorList>
    </citation>
    <scope>NUCLEOTIDE SEQUENCE</scope>
    <source>
        <strain evidence="2">Bu02</strain>
    </source>
</reference>